<protein>
    <submittedName>
        <fullName evidence="1">Uncharacterized protein</fullName>
    </submittedName>
</protein>
<sequence>MTIQASESLKGDDAFEVGYQSTQCPPIIQTKKVTPLDFIEIKEANGDSGTSTSCQVEAAYSKKVLFSAPASHNKASNGNVDKVDQLRKANWHQLSVLDLLGDDGPDSNFGGSLEHEAHVAFSVEGLGKVETETPVHSPEQLGRSFSYDCSRPAKATRRTYSSKNLNSGLNDLESEVVRA</sequence>
<dbReference type="PANTHER" id="PTHR37722">
    <property type="entry name" value="OS01G0167700 PROTEIN"/>
    <property type="match status" value="1"/>
</dbReference>
<name>A0ABC8RCS6_9AQUA</name>
<dbReference type="Proteomes" id="UP001642360">
    <property type="component" value="Unassembled WGS sequence"/>
</dbReference>
<dbReference type="EMBL" id="CAUOFW020000996">
    <property type="protein sequence ID" value="CAK9139872.1"/>
    <property type="molecule type" value="Genomic_DNA"/>
</dbReference>
<reference evidence="1 2" key="1">
    <citation type="submission" date="2024-02" db="EMBL/GenBank/DDBJ databases">
        <authorList>
            <person name="Vignale AGUSTIN F."/>
            <person name="Sosa J E."/>
            <person name="Modenutti C."/>
        </authorList>
    </citation>
    <scope>NUCLEOTIDE SEQUENCE [LARGE SCALE GENOMIC DNA]</scope>
</reference>
<comment type="caution">
    <text evidence="1">The sequence shown here is derived from an EMBL/GenBank/DDBJ whole genome shotgun (WGS) entry which is preliminary data.</text>
</comment>
<evidence type="ECO:0000313" key="2">
    <source>
        <dbReference type="Proteomes" id="UP001642360"/>
    </source>
</evidence>
<evidence type="ECO:0000313" key="1">
    <source>
        <dbReference type="EMBL" id="CAK9139872.1"/>
    </source>
</evidence>
<dbReference type="PANTHER" id="PTHR37722:SF2">
    <property type="entry name" value="OS01G0167700 PROTEIN"/>
    <property type="match status" value="1"/>
</dbReference>
<gene>
    <name evidence="1" type="ORF">ILEXP_LOCUS7286</name>
</gene>
<dbReference type="AlphaFoldDB" id="A0ABC8RCS6"/>
<organism evidence="1 2">
    <name type="scientific">Ilex paraguariensis</name>
    <name type="common">yerba mate</name>
    <dbReference type="NCBI Taxonomy" id="185542"/>
    <lineage>
        <taxon>Eukaryota</taxon>
        <taxon>Viridiplantae</taxon>
        <taxon>Streptophyta</taxon>
        <taxon>Embryophyta</taxon>
        <taxon>Tracheophyta</taxon>
        <taxon>Spermatophyta</taxon>
        <taxon>Magnoliopsida</taxon>
        <taxon>eudicotyledons</taxon>
        <taxon>Gunneridae</taxon>
        <taxon>Pentapetalae</taxon>
        <taxon>asterids</taxon>
        <taxon>campanulids</taxon>
        <taxon>Aquifoliales</taxon>
        <taxon>Aquifoliaceae</taxon>
        <taxon>Ilex</taxon>
    </lineage>
</organism>
<accession>A0ABC8RCS6</accession>
<keyword evidence="2" id="KW-1185">Reference proteome</keyword>
<proteinExistence type="predicted"/>